<dbReference type="AlphaFoldDB" id="A0A8A4TKJ4"/>
<name>A0A8A4TKJ4_SULCO</name>
<dbReference type="Proteomes" id="UP000663929">
    <property type="component" value="Chromosome"/>
</dbReference>
<dbReference type="PANTHER" id="PTHR36057:SF1">
    <property type="entry name" value="LIPOPROTEIN LIPID ATTACHMENT SITE-LIKE PROTEIN, PUTATIVE (DUF1223)-RELATED"/>
    <property type="match status" value="1"/>
</dbReference>
<protein>
    <submittedName>
        <fullName evidence="2">DUF1223 domain-containing protein</fullName>
    </submittedName>
</protein>
<feature type="chain" id="PRO_5035166423" evidence="1">
    <location>
        <begin position="19"/>
        <end position="264"/>
    </location>
</feature>
<evidence type="ECO:0000256" key="1">
    <source>
        <dbReference type="SAM" id="SignalP"/>
    </source>
</evidence>
<organism evidence="2 3">
    <name type="scientific">Sulfidibacter corallicola</name>
    <dbReference type="NCBI Taxonomy" id="2818388"/>
    <lineage>
        <taxon>Bacteria</taxon>
        <taxon>Pseudomonadati</taxon>
        <taxon>Acidobacteriota</taxon>
        <taxon>Holophagae</taxon>
        <taxon>Acanthopleuribacterales</taxon>
        <taxon>Acanthopleuribacteraceae</taxon>
        <taxon>Sulfidibacter</taxon>
    </lineage>
</organism>
<evidence type="ECO:0000313" key="2">
    <source>
        <dbReference type="EMBL" id="QTD49997.1"/>
    </source>
</evidence>
<dbReference type="KEGG" id="scor:J3U87_30815"/>
<reference evidence="2" key="1">
    <citation type="submission" date="2021-03" db="EMBL/GenBank/DDBJ databases">
        <title>Acanthopleuribacteraceae sp. M133.</title>
        <authorList>
            <person name="Wang G."/>
        </authorList>
    </citation>
    <scope>NUCLEOTIDE SEQUENCE</scope>
    <source>
        <strain evidence="2">M133</strain>
    </source>
</reference>
<dbReference type="RefSeq" id="WP_237379628.1">
    <property type="nucleotide sequence ID" value="NZ_CP071793.1"/>
</dbReference>
<feature type="signal peptide" evidence="1">
    <location>
        <begin position="1"/>
        <end position="18"/>
    </location>
</feature>
<keyword evidence="3" id="KW-1185">Reference proteome</keyword>
<keyword evidence="1" id="KW-0732">Signal</keyword>
<dbReference type="InterPro" id="IPR010634">
    <property type="entry name" value="DUF1223"/>
</dbReference>
<evidence type="ECO:0000313" key="3">
    <source>
        <dbReference type="Proteomes" id="UP000663929"/>
    </source>
</evidence>
<proteinExistence type="predicted"/>
<accession>A0A8A4TKJ4</accession>
<dbReference type="InterPro" id="IPR036249">
    <property type="entry name" value="Thioredoxin-like_sf"/>
</dbReference>
<sequence>MRPVISLMCLLSMPFAIASEPANEGSRSSTSAPPSFAVVELFTSEGCSSCPPAEAYLNELARRAQSEEPAIYPLAFHVDYWDYLGWKDPAARPEHSRRQRLYARLLEPNRVYTPQMFVNGGSGFVGSDRATGDLVIEQALKRTDRTPRSGNANKPTLSLAGSTIEHSVEIQYRVAHLPKGCVLNLALVSDVDPRTIGAGENRGRKLHHANVVRNFAQIELDAASASGNTALKLPKDLKGRSSSVIGYIQNAETLAVVAAARLTY</sequence>
<dbReference type="EMBL" id="CP071793">
    <property type="protein sequence ID" value="QTD49997.1"/>
    <property type="molecule type" value="Genomic_DNA"/>
</dbReference>
<gene>
    <name evidence="2" type="ORF">J3U87_30815</name>
</gene>
<dbReference type="Pfam" id="PF06764">
    <property type="entry name" value="DUF1223"/>
    <property type="match status" value="1"/>
</dbReference>
<dbReference type="PANTHER" id="PTHR36057">
    <property type="match status" value="1"/>
</dbReference>
<dbReference type="SUPFAM" id="SSF52833">
    <property type="entry name" value="Thioredoxin-like"/>
    <property type="match status" value="1"/>
</dbReference>